<proteinExistence type="predicted"/>
<dbReference type="SMART" id="SM00271">
    <property type="entry name" value="DnaJ"/>
    <property type="match status" value="1"/>
</dbReference>
<name>A0A498H071_9EURY</name>
<feature type="domain" description="J" evidence="2">
    <location>
        <begin position="11"/>
        <end position="75"/>
    </location>
</feature>
<dbReference type="PROSITE" id="PS50076">
    <property type="entry name" value="DNAJ_2"/>
    <property type="match status" value="1"/>
</dbReference>
<evidence type="ECO:0000313" key="3">
    <source>
        <dbReference type="EMBL" id="RXE55256.1"/>
    </source>
</evidence>
<evidence type="ECO:0000256" key="1">
    <source>
        <dbReference type="SAM" id="Phobius"/>
    </source>
</evidence>
<feature type="transmembrane region" description="Helical" evidence="1">
    <location>
        <begin position="130"/>
        <end position="155"/>
    </location>
</feature>
<reference evidence="3 4" key="1">
    <citation type="journal article" date="2015" name="Int. J. Syst. Evol. Microbiol.">
        <title>Methanoculleus taiwanensis sp. nov., a methanogen isolated from deep marine sediment at the deformation front area near Taiwan.</title>
        <authorList>
            <person name="Weng C.Y."/>
            <person name="Chen S.C."/>
            <person name="Lai M.C."/>
            <person name="Wu S.Y."/>
            <person name="Lin S."/>
            <person name="Yang T.F."/>
            <person name="Chen P.C."/>
        </authorList>
    </citation>
    <scope>NUCLEOTIDE SEQUENCE [LARGE SCALE GENOMIC DNA]</scope>
    <source>
        <strain evidence="3 4">CYW4</strain>
    </source>
</reference>
<evidence type="ECO:0000259" key="2">
    <source>
        <dbReference type="PROSITE" id="PS50076"/>
    </source>
</evidence>
<gene>
    <name evidence="3" type="ORF">ABH15_10720</name>
</gene>
<dbReference type="Gene3D" id="1.10.287.110">
    <property type="entry name" value="DnaJ domain"/>
    <property type="match status" value="1"/>
</dbReference>
<dbReference type="RefSeq" id="WP_128694406.1">
    <property type="nucleotide sequence ID" value="NZ_LHQS01000003.1"/>
</dbReference>
<sequence length="162" mass="18042">MNTYRPKTAETYYDVLGISREANADEIKAAYRSLAKQYHPDISTAPGAQERFLKVQEAYDTLSDPEKRAEYDRLLAAGTAYSPYRTPGGGASAAYRQAKSRTYYYHYSPNEGFSSSERPGEATPISRSSLALILLSGILMIVVLVFRVLLGILFAGNRKNER</sequence>
<organism evidence="3 4">
    <name type="scientific">Methanoculleus taiwanensis</name>
    <dbReference type="NCBI Taxonomy" id="1550565"/>
    <lineage>
        <taxon>Archaea</taxon>
        <taxon>Methanobacteriati</taxon>
        <taxon>Methanobacteriota</taxon>
        <taxon>Stenosarchaea group</taxon>
        <taxon>Methanomicrobia</taxon>
        <taxon>Methanomicrobiales</taxon>
        <taxon>Methanomicrobiaceae</taxon>
        <taxon>Methanoculleus</taxon>
    </lineage>
</organism>
<dbReference type="GO" id="GO:0051082">
    <property type="term" value="F:unfolded protein binding"/>
    <property type="evidence" value="ECO:0007669"/>
    <property type="project" value="TreeGrafter"/>
</dbReference>
<comment type="caution">
    <text evidence="3">The sequence shown here is derived from an EMBL/GenBank/DDBJ whole genome shotgun (WGS) entry which is preliminary data.</text>
</comment>
<dbReference type="PANTHER" id="PTHR43096:SF58">
    <property type="entry name" value="CHAPERONE DNAJ-DOMAIN SUPERFAMILY PROTEIN"/>
    <property type="match status" value="1"/>
</dbReference>
<dbReference type="SUPFAM" id="SSF46565">
    <property type="entry name" value="Chaperone J-domain"/>
    <property type="match status" value="1"/>
</dbReference>
<keyword evidence="1" id="KW-1133">Transmembrane helix</keyword>
<dbReference type="PANTHER" id="PTHR43096">
    <property type="entry name" value="DNAJ HOMOLOG 1, MITOCHONDRIAL-RELATED"/>
    <property type="match status" value="1"/>
</dbReference>
<dbReference type="GO" id="GO:0042026">
    <property type="term" value="P:protein refolding"/>
    <property type="evidence" value="ECO:0007669"/>
    <property type="project" value="TreeGrafter"/>
</dbReference>
<keyword evidence="4" id="KW-1185">Reference proteome</keyword>
<dbReference type="CDD" id="cd06257">
    <property type="entry name" value="DnaJ"/>
    <property type="match status" value="1"/>
</dbReference>
<dbReference type="AlphaFoldDB" id="A0A498H071"/>
<dbReference type="GO" id="GO:0005737">
    <property type="term" value="C:cytoplasm"/>
    <property type="evidence" value="ECO:0007669"/>
    <property type="project" value="TreeGrafter"/>
</dbReference>
<dbReference type="Pfam" id="PF00226">
    <property type="entry name" value="DnaJ"/>
    <property type="match status" value="1"/>
</dbReference>
<dbReference type="InterPro" id="IPR036869">
    <property type="entry name" value="J_dom_sf"/>
</dbReference>
<protein>
    <recommendedName>
        <fullName evidence="2">J domain-containing protein</fullName>
    </recommendedName>
</protein>
<dbReference type="OrthoDB" id="11397at2157"/>
<evidence type="ECO:0000313" key="4">
    <source>
        <dbReference type="Proteomes" id="UP000290932"/>
    </source>
</evidence>
<dbReference type="InterPro" id="IPR001623">
    <property type="entry name" value="DnaJ_domain"/>
</dbReference>
<keyword evidence="1" id="KW-0812">Transmembrane</keyword>
<accession>A0A498H071</accession>
<keyword evidence="1" id="KW-0472">Membrane</keyword>
<dbReference type="Proteomes" id="UP000290932">
    <property type="component" value="Unassembled WGS sequence"/>
</dbReference>
<dbReference type="PRINTS" id="PR00625">
    <property type="entry name" value="JDOMAIN"/>
</dbReference>
<dbReference type="EMBL" id="LHQS01000003">
    <property type="protein sequence ID" value="RXE55256.1"/>
    <property type="molecule type" value="Genomic_DNA"/>
</dbReference>